<dbReference type="RefSeq" id="WP_129348273.1">
    <property type="nucleotide sequence ID" value="NZ_CP012670.1"/>
</dbReference>
<dbReference type="InterPro" id="IPR006158">
    <property type="entry name" value="Cobalamin-bd"/>
</dbReference>
<reference evidence="2 3" key="1">
    <citation type="submission" date="2015-09" db="EMBL/GenBank/DDBJ databases">
        <title>Sorangium comparison.</title>
        <authorList>
            <person name="Zaburannyi N."/>
            <person name="Bunk B."/>
            <person name="Overmann J."/>
            <person name="Mueller R."/>
        </authorList>
    </citation>
    <scope>NUCLEOTIDE SEQUENCE [LARGE SCALE GENOMIC DNA]</scope>
    <source>
        <strain evidence="2 3">So ceGT47</strain>
    </source>
</reference>
<dbReference type="Proteomes" id="UP000295781">
    <property type="component" value="Chromosome"/>
</dbReference>
<dbReference type="AlphaFoldDB" id="A0A4P2Q2M1"/>
<dbReference type="GO" id="GO:0046872">
    <property type="term" value="F:metal ion binding"/>
    <property type="evidence" value="ECO:0007669"/>
    <property type="project" value="InterPro"/>
</dbReference>
<dbReference type="PROSITE" id="PS51332">
    <property type="entry name" value="B12_BINDING"/>
    <property type="match status" value="1"/>
</dbReference>
<sequence length="498" mass="53608">MAIARRERAAEQLLAHRASLTDAAIDRLEAGAAGRRPDGERDEIARRRRDIGAHIDALAAALRGLGPEEFSEYCAWRAVFSAGIGAPRGALGAALDALREGVGEQLDPALSRIAQRALEAGRRRIEASPLVTPAELAAIPAVADERAAASAAEALEQAGPRITRMTVALAYTRRPADALAHGERRARCLEDAGFHLAQLAAAIRLGAEGIFVEYADWTQTLLVRRGLAPAELVGHLGALRDVLAIALPPHLADAPRRYVTAALDRLTSPAIEAPSYLDPDAPLAALARRYFDALRAGDRARAHALIMEAVEAGTPVKDIYAHVFEPCQYEVGRLWHLNRISVAEEHYCTAVTQMILSRLYPLIFSAERVHRRLVATAVQGNLHEVGARFVADFFEMAGWDTYYLGANAPTEHVLHEVARRGADVLAVSASLSDHLPAVRALIDAARGDAACRNVVLLVGGRPFRIVHDLWRQLGADGSAPSAEGAVPVAERLLAARRP</sequence>
<evidence type="ECO:0000259" key="1">
    <source>
        <dbReference type="PROSITE" id="PS51332"/>
    </source>
</evidence>
<name>A0A4P2Q2M1_SORCE</name>
<feature type="domain" description="B12-binding" evidence="1">
    <location>
        <begin position="370"/>
        <end position="498"/>
    </location>
</feature>
<evidence type="ECO:0000313" key="3">
    <source>
        <dbReference type="Proteomes" id="UP000295781"/>
    </source>
</evidence>
<dbReference type="Pfam" id="PF02310">
    <property type="entry name" value="B12-binding"/>
    <property type="match status" value="1"/>
</dbReference>
<evidence type="ECO:0000313" key="2">
    <source>
        <dbReference type="EMBL" id="AUX23226.1"/>
    </source>
</evidence>
<gene>
    <name evidence="2" type="ORF">SOCEGT47_037490</name>
</gene>
<dbReference type="EMBL" id="CP012670">
    <property type="protein sequence ID" value="AUX23226.1"/>
    <property type="molecule type" value="Genomic_DNA"/>
</dbReference>
<dbReference type="OrthoDB" id="5498228at2"/>
<dbReference type="Gene3D" id="3.40.50.280">
    <property type="entry name" value="Cobalamin-binding domain"/>
    <property type="match status" value="1"/>
</dbReference>
<protein>
    <recommendedName>
        <fullName evidence="1">B12-binding domain-containing protein</fullName>
    </recommendedName>
</protein>
<dbReference type="InterPro" id="IPR036594">
    <property type="entry name" value="Meth_synthase_dom"/>
</dbReference>
<proteinExistence type="predicted"/>
<dbReference type="GO" id="GO:0031419">
    <property type="term" value="F:cobalamin binding"/>
    <property type="evidence" value="ECO:0007669"/>
    <property type="project" value="InterPro"/>
</dbReference>
<organism evidence="2 3">
    <name type="scientific">Sorangium cellulosum</name>
    <name type="common">Polyangium cellulosum</name>
    <dbReference type="NCBI Taxonomy" id="56"/>
    <lineage>
        <taxon>Bacteria</taxon>
        <taxon>Pseudomonadati</taxon>
        <taxon>Myxococcota</taxon>
        <taxon>Polyangia</taxon>
        <taxon>Polyangiales</taxon>
        <taxon>Polyangiaceae</taxon>
        <taxon>Sorangium</taxon>
    </lineage>
</organism>
<dbReference type="SUPFAM" id="SSF52242">
    <property type="entry name" value="Cobalamin (vitamin B12)-binding domain"/>
    <property type="match status" value="1"/>
</dbReference>
<accession>A0A4P2Q2M1</accession>
<dbReference type="Pfam" id="PF02607">
    <property type="entry name" value="B12-binding_2"/>
    <property type="match status" value="1"/>
</dbReference>
<dbReference type="Gene3D" id="1.10.1240.10">
    <property type="entry name" value="Methionine synthase domain"/>
    <property type="match status" value="1"/>
</dbReference>
<dbReference type="InterPro" id="IPR003759">
    <property type="entry name" value="Cbl-bd_cap"/>
</dbReference>
<dbReference type="InterPro" id="IPR036724">
    <property type="entry name" value="Cobalamin-bd_sf"/>
</dbReference>